<organism evidence="3 4">
    <name type="scientific">Pendulispora brunnea</name>
    <dbReference type="NCBI Taxonomy" id="2905690"/>
    <lineage>
        <taxon>Bacteria</taxon>
        <taxon>Pseudomonadati</taxon>
        <taxon>Myxococcota</taxon>
        <taxon>Myxococcia</taxon>
        <taxon>Myxococcales</taxon>
        <taxon>Sorangiineae</taxon>
        <taxon>Pendulisporaceae</taxon>
        <taxon>Pendulispora</taxon>
    </lineage>
</organism>
<dbReference type="EMBL" id="CP089982">
    <property type="protein sequence ID" value="WXA96253.1"/>
    <property type="molecule type" value="Genomic_DNA"/>
</dbReference>
<proteinExistence type="predicted"/>
<dbReference type="Gene3D" id="3.40.50.150">
    <property type="entry name" value="Vaccinia Virus protein VP39"/>
    <property type="match status" value="1"/>
</dbReference>
<keyword evidence="3" id="KW-0489">Methyltransferase</keyword>
<dbReference type="GO" id="GO:0032259">
    <property type="term" value="P:methylation"/>
    <property type="evidence" value="ECO:0007669"/>
    <property type="project" value="UniProtKB-KW"/>
</dbReference>
<evidence type="ECO:0000313" key="4">
    <source>
        <dbReference type="Proteomes" id="UP001379533"/>
    </source>
</evidence>
<gene>
    <name evidence="3" type="ORF">LZC95_05310</name>
</gene>
<dbReference type="InterPro" id="IPR029063">
    <property type="entry name" value="SAM-dependent_MTases_sf"/>
</dbReference>
<dbReference type="InterPro" id="IPR041698">
    <property type="entry name" value="Methyltransf_25"/>
</dbReference>
<dbReference type="SUPFAM" id="SSF53335">
    <property type="entry name" value="S-adenosyl-L-methionine-dependent methyltransferases"/>
    <property type="match status" value="1"/>
</dbReference>
<accession>A0ABZ2KC39</accession>
<dbReference type="Proteomes" id="UP001379533">
    <property type="component" value="Chromosome"/>
</dbReference>
<reference evidence="3 4" key="1">
    <citation type="submission" date="2021-12" db="EMBL/GenBank/DDBJ databases">
        <title>Discovery of the Pendulisporaceae a myxobacterial family with distinct sporulation behavior and unique specialized metabolism.</title>
        <authorList>
            <person name="Garcia R."/>
            <person name="Popoff A."/>
            <person name="Bader C.D."/>
            <person name="Loehr J."/>
            <person name="Walesch S."/>
            <person name="Walt C."/>
            <person name="Boldt J."/>
            <person name="Bunk B."/>
            <person name="Haeckl F.J.F.P.J."/>
            <person name="Gunesch A.P."/>
            <person name="Birkelbach J."/>
            <person name="Nuebel U."/>
            <person name="Pietschmann T."/>
            <person name="Bach T."/>
            <person name="Mueller R."/>
        </authorList>
    </citation>
    <scope>NUCLEOTIDE SEQUENCE [LARGE SCALE GENOMIC DNA]</scope>
    <source>
        <strain evidence="3 4">MSr12523</strain>
    </source>
</reference>
<evidence type="ECO:0000313" key="3">
    <source>
        <dbReference type="EMBL" id="WXA96253.1"/>
    </source>
</evidence>
<dbReference type="Pfam" id="PF13649">
    <property type="entry name" value="Methyltransf_25"/>
    <property type="match status" value="1"/>
</dbReference>
<evidence type="ECO:0000259" key="2">
    <source>
        <dbReference type="Pfam" id="PF13649"/>
    </source>
</evidence>
<keyword evidence="1" id="KW-0808">Transferase</keyword>
<protein>
    <submittedName>
        <fullName evidence="3">Class I SAM-dependent methyltransferase</fullName>
    </submittedName>
</protein>
<keyword evidence="4" id="KW-1185">Reference proteome</keyword>
<sequence>MRRDFPTELARLRALERWADPTSKALIEGLAIRPEWHCLEMGAGAGALSYWLAERCPRGRVIAAEIDPRYLDPFPVRERRMPNLEVTQVDLVKDDFPSGSFDFIHARFLLSHLPDRDAILQRAVGWLKPEGSILVEDAYILPRDELARKEITAVHHAFLDKMSGEGFDGRWIRRVPSKLANLEVMDLQVVATPVTFGIGDSIEESWSLGFEQHLLAFLRTGVLTLDQITTYQNMPRADAVYMPWLLVSVSGHR</sequence>
<dbReference type="PANTHER" id="PTHR43861">
    <property type="entry name" value="TRANS-ACONITATE 2-METHYLTRANSFERASE-RELATED"/>
    <property type="match status" value="1"/>
</dbReference>
<feature type="domain" description="Methyltransferase" evidence="2">
    <location>
        <begin position="39"/>
        <end position="131"/>
    </location>
</feature>
<dbReference type="RefSeq" id="WP_394846869.1">
    <property type="nucleotide sequence ID" value="NZ_CP089982.1"/>
</dbReference>
<dbReference type="PANTHER" id="PTHR43861:SF3">
    <property type="entry name" value="PUTATIVE (AFU_ORTHOLOGUE AFUA_2G14390)-RELATED"/>
    <property type="match status" value="1"/>
</dbReference>
<name>A0ABZ2KC39_9BACT</name>
<dbReference type="GO" id="GO:0008168">
    <property type="term" value="F:methyltransferase activity"/>
    <property type="evidence" value="ECO:0007669"/>
    <property type="project" value="UniProtKB-KW"/>
</dbReference>
<dbReference type="CDD" id="cd02440">
    <property type="entry name" value="AdoMet_MTases"/>
    <property type="match status" value="1"/>
</dbReference>
<evidence type="ECO:0000256" key="1">
    <source>
        <dbReference type="ARBA" id="ARBA00022679"/>
    </source>
</evidence>